<feature type="non-terminal residue" evidence="2">
    <location>
        <position position="109"/>
    </location>
</feature>
<feature type="compositionally biased region" description="Basic and acidic residues" evidence="1">
    <location>
        <begin position="45"/>
        <end position="54"/>
    </location>
</feature>
<evidence type="ECO:0000256" key="1">
    <source>
        <dbReference type="SAM" id="MobiDB-lite"/>
    </source>
</evidence>
<gene>
    <name evidence="2" type="ORF">KIPB_012493</name>
</gene>
<dbReference type="EMBL" id="BDIP01005544">
    <property type="protein sequence ID" value="GIQ89888.1"/>
    <property type="molecule type" value="Genomic_DNA"/>
</dbReference>
<proteinExistence type="predicted"/>
<feature type="region of interest" description="Disordered" evidence="1">
    <location>
        <begin position="1"/>
        <end position="54"/>
    </location>
</feature>
<keyword evidence="3" id="KW-1185">Reference proteome</keyword>
<feature type="non-terminal residue" evidence="2">
    <location>
        <position position="1"/>
    </location>
</feature>
<evidence type="ECO:0000313" key="2">
    <source>
        <dbReference type="EMBL" id="GIQ89888.1"/>
    </source>
</evidence>
<organism evidence="2 3">
    <name type="scientific">Kipferlia bialata</name>
    <dbReference type="NCBI Taxonomy" id="797122"/>
    <lineage>
        <taxon>Eukaryota</taxon>
        <taxon>Metamonada</taxon>
        <taxon>Carpediemonas-like organisms</taxon>
        <taxon>Kipferlia</taxon>
    </lineage>
</organism>
<accession>A0A9K3D9S0</accession>
<reference evidence="2 3" key="1">
    <citation type="journal article" date="2018" name="PLoS ONE">
        <title>The draft genome of Kipferlia bialata reveals reductive genome evolution in fornicate parasites.</title>
        <authorList>
            <person name="Tanifuji G."/>
            <person name="Takabayashi S."/>
            <person name="Kume K."/>
            <person name="Takagi M."/>
            <person name="Nakayama T."/>
            <person name="Kamikawa R."/>
            <person name="Inagaki Y."/>
            <person name="Hashimoto T."/>
        </authorList>
    </citation>
    <scope>NUCLEOTIDE SEQUENCE [LARGE SCALE GENOMIC DNA]</scope>
    <source>
        <strain evidence="2">NY0173</strain>
    </source>
</reference>
<comment type="caution">
    <text evidence="2">The sequence shown here is derived from an EMBL/GenBank/DDBJ whole genome shotgun (WGS) entry which is preliminary data.</text>
</comment>
<dbReference type="Proteomes" id="UP000265618">
    <property type="component" value="Unassembled WGS sequence"/>
</dbReference>
<protein>
    <submittedName>
        <fullName evidence="2">Uncharacterized protein</fullName>
    </submittedName>
</protein>
<feature type="compositionally biased region" description="Pro residues" evidence="1">
    <location>
        <begin position="1"/>
        <end position="13"/>
    </location>
</feature>
<dbReference type="AlphaFoldDB" id="A0A9K3D9S0"/>
<evidence type="ECO:0000313" key="3">
    <source>
        <dbReference type="Proteomes" id="UP000265618"/>
    </source>
</evidence>
<name>A0A9K3D9S0_9EUKA</name>
<sequence length="109" mass="11864">IRVFPPPPPPPPTSSDGRLPSIGASMGSMRGSMHLDIDGIDGADGVDREERERDWEQQVEEVETAVAGLVGDENFRVLQSPTDGTMSPTYKFEMTVLPVDLQTVIPQSQ</sequence>